<organism evidence="2 3">
    <name type="scientific">Palleronia abyssalis</name>
    <dbReference type="NCBI Taxonomy" id="1501240"/>
    <lineage>
        <taxon>Bacteria</taxon>
        <taxon>Pseudomonadati</taxon>
        <taxon>Pseudomonadota</taxon>
        <taxon>Alphaproteobacteria</taxon>
        <taxon>Rhodobacterales</taxon>
        <taxon>Roseobacteraceae</taxon>
        <taxon>Palleronia</taxon>
    </lineage>
</organism>
<sequence length="87" mass="9096">MEILAAGPTTPRAVEMRKTAEKMEAAFLAEMLKGAGLGEMDGEFGGGIGEGQFASLMRHEQAKLMVDAGGIGLAEHLFRAMGDAENA</sequence>
<reference evidence="2 3" key="1">
    <citation type="submission" date="2018-03" db="EMBL/GenBank/DDBJ databases">
        <authorList>
            <person name="Keele B.F."/>
        </authorList>
    </citation>
    <scope>NUCLEOTIDE SEQUENCE [LARGE SCALE GENOMIC DNA]</scope>
    <source>
        <strain evidence="2 3">CECT 8504</strain>
    </source>
</reference>
<dbReference type="Proteomes" id="UP000244912">
    <property type="component" value="Unassembled WGS sequence"/>
</dbReference>
<name>A0A2R8BWU6_9RHOB</name>
<accession>A0A2R8BWU6</accession>
<evidence type="ECO:0000313" key="3">
    <source>
        <dbReference type="Proteomes" id="UP000244912"/>
    </source>
</evidence>
<evidence type="ECO:0000259" key="1">
    <source>
        <dbReference type="Pfam" id="PF10135"/>
    </source>
</evidence>
<dbReference type="RefSeq" id="WP_108894451.1">
    <property type="nucleotide sequence ID" value="NZ_ONZF01000005.1"/>
</dbReference>
<evidence type="ECO:0000313" key="2">
    <source>
        <dbReference type="EMBL" id="SPJ24625.1"/>
    </source>
</evidence>
<dbReference type="AlphaFoldDB" id="A0A2R8BWU6"/>
<protein>
    <recommendedName>
        <fullName evidence="1">Flagellar protein FlgJ N-terminal domain-containing protein</fullName>
    </recommendedName>
</protein>
<keyword evidence="3" id="KW-1185">Reference proteome</keyword>
<dbReference type="Pfam" id="PF10135">
    <property type="entry name" value="Rod-binding"/>
    <property type="match status" value="1"/>
</dbReference>
<dbReference type="OrthoDB" id="7690273at2"/>
<gene>
    <name evidence="2" type="ORF">PAA8504_02462</name>
</gene>
<dbReference type="EMBL" id="ONZF01000005">
    <property type="protein sequence ID" value="SPJ24625.1"/>
    <property type="molecule type" value="Genomic_DNA"/>
</dbReference>
<dbReference type="InterPro" id="IPR019301">
    <property type="entry name" value="Flagellar_prot_FlgJ_N"/>
</dbReference>
<proteinExistence type="predicted"/>
<feature type="domain" description="Flagellar protein FlgJ N-terminal" evidence="1">
    <location>
        <begin position="38"/>
        <end position="79"/>
    </location>
</feature>